<dbReference type="Proteomes" id="UP000031668">
    <property type="component" value="Unassembled WGS sequence"/>
</dbReference>
<proteinExistence type="predicted"/>
<organism evidence="1 2">
    <name type="scientific">Thelohanellus kitauei</name>
    <name type="common">Myxosporean</name>
    <dbReference type="NCBI Taxonomy" id="669202"/>
    <lineage>
        <taxon>Eukaryota</taxon>
        <taxon>Metazoa</taxon>
        <taxon>Cnidaria</taxon>
        <taxon>Myxozoa</taxon>
        <taxon>Myxosporea</taxon>
        <taxon>Bivalvulida</taxon>
        <taxon>Platysporina</taxon>
        <taxon>Myxobolidae</taxon>
        <taxon>Thelohanellus</taxon>
    </lineage>
</organism>
<comment type="caution">
    <text evidence="1">The sequence shown here is derived from an EMBL/GenBank/DDBJ whole genome shotgun (WGS) entry which is preliminary data.</text>
</comment>
<accession>A0A0C2MVU3</accession>
<name>A0A0C2MVU3_THEKT</name>
<dbReference type="EMBL" id="JWZT01001749">
    <property type="protein sequence ID" value="KII71481.1"/>
    <property type="molecule type" value="Genomic_DNA"/>
</dbReference>
<protein>
    <submittedName>
        <fullName evidence="1">Uncharacterized protein</fullName>
    </submittedName>
</protein>
<dbReference type="AlphaFoldDB" id="A0A0C2MVU3"/>
<gene>
    <name evidence="1" type="ORF">RF11_11450</name>
</gene>
<sequence length="99" mass="11567">MSTTISWTMGGFYDLSDNLKEDINKAIQRCAEYGHHCRKDLSDAQKGEEFFNEADELRHKYILSHTCVRTLFDPSEFDEDLNKAYAEKIKVDFKLIQVL</sequence>
<reference evidence="1 2" key="1">
    <citation type="journal article" date="2014" name="Genome Biol. Evol.">
        <title>The genome of the myxosporean Thelohanellus kitauei shows adaptations to nutrient acquisition within its fish host.</title>
        <authorList>
            <person name="Yang Y."/>
            <person name="Xiong J."/>
            <person name="Zhou Z."/>
            <person name="Huo F."/>
            <person name="Miao W."/>
            <person name="Ran C."/>
            <person name="Liu Y."/>
            <person name="Zhang J."/>
            <person name="Feng J."/>
            <person name="Wang M."/>
            <person name="Wang M."/>
            <person name="Wang L."/>
            <person name="Yao B."/>
        </authorList>
    </citation>
    <scope>NUCLEOTIDE SEQUENCE [LARGE SCALE GENOMIC DNA]</scope>
    <source>
        <strain evidence="1">Wuqing</strain>
    </source>
</reference>
<evidence type="ECO:0000313" key="2">
    <source>
        <dbReference type="Proteomes" id="UP000031668"/>
    </source>
</evidence>
<evidence type="ECO:0000313" key="1">
    <source>
        <dbReference type="EMBL" id="KII71481.1"/>
    </source>
</evidence>
<keyword evidence="2" id="KW-1185">Reference proteome</keyword>